<protein>
    <submittedName>
        <fullName evidence="3">SGNH/GDSL hydrolase family protein</fullName>
    </submittedName>
</protein>
<keyword evidence="4" id="KW-1185">Reference proteome</keyword>
<dbReference type="EMBL" id="CP042806">
    <property type="protein sequence ID" value="QEE30804.1"/>
    <property type="molecule type" value="Genomic_DNA"/>
</dbReference>
<dbReference type="RefSeq" id="WP_147650101.1">
    <property type="nucleotide sequence ID" value="NZ_CP042806.1"/>
</dbReference>
<evidence type="ECO:0000313" key="4">
    <source>
        <dbReference type="Proteomes" id="UP000321820"/>
    </source>
</evidence>
<dbReference type="InterPro" id="IPR036514">
    <property type="entry name" value="SGNH_hydro_sf"/>
</dbReference>
<evidence type="ECO:0000259" key="2">
    <source>
        <dbReference type="Pfam" id="PF13472"/>
    </source>
</evidence>
<reference evidence="3 4" key="1">
    <citation type="submission" date="2019-08" db="EMBL/GenBank/DDBJ databases">
        <title>Complete genome sequence of Terriglobus albidus strain ORNL.</title>
        <authorList>
            <person name="Podar M."/>
        </authorList>
    </citation>
    <scope>NUCLEOTIDE SEQUENCE [LARGE SCALE GENOMIC DNA]</scope>
    <source>
        <strain evidence="3 4">ORNL</strain>
    </source>
</reference>
<accession>A0A5B9EGT4</accession>
<feature type="domain" description="SGNH hydrolase-type esterase" evidence="2">
    <location>
        <begin position="203"/>
        <end position="397"/>
    </location>
</feature>
<proteinExistence type="predicted"/>
<dbReference type="Proteomes" id="UP000321820">
    <property type="component" value="Chromosome"/>
</dbReference>
<dbReference type="SUPFAM" id="SSF52266">
    <property type="entry name" value="SGNH hydrolase"/>
    <property type="match status" value="1"/>
</dbReference>
<dbReference type="PANTHER" id="PTHR43784">
    <property type="entry name" value="GDSL-LIKE LIPASE/ACYLHYDROLASE, PUTATIVE (AFU_ORTHOLOGUE AFUA_2G00820)-RELATED"/>
    <property type="match status" value="1"/>
</dbReference>
<name>A0A5B9EGT4_9BACT</name>
<dbReference type="InterPro" id="IPR013830">
    <property type="entry name" value="SGNH_hydro"/>
</dbReference>
<keyword evidence="3" id="KW-0378">Hydrolase</keyword>
<gene>
    <name evidence="3" type="ORF">FTW19_24065</name>
</gene>
<dbReference type="AlphaFoldDB" id="A0A5B9EGT4"/>
<dbReference type="PANTHER" id="PTHR43784:SF2">
    <property type="entry name" value="GDSL-LIKE LIPASE_ACYLHYDROLASE, PUTATIVE (AFU_ORTHOLOGUE AFUA_2G00820)-RELATED"/>
    <property type="match status" value="1"/>
</dbReference>
<dbReference type="CDD" id="cd01830">
    <property type="entry name" value="XynE_like"/>
    <property type="match status" value="1"/>
</dbReference>
<dbReference type="KEGG" id="talb:FTW19_24065"/>
<organism evidence="3 4">
    <name type="scientific">Terriglobus albidus</name>
    <dbReference type="NCBI Taxonomy" id="1592106"/>
    <lineage>
        <taxon>Bacteria</taxon>
        <taxon>Pseudomonadati</taxon>
        <taxon>Acidobacteriota</taxon>
        <taxon>Terriglobia</taxon>
        <taxon>Terriglobales</taxon>
        <taxon>Acidobacteriaceae</taxon>
        <taxon>Terriglobus</taxon>
    </lineage>
</organism>
<sequence>MRYTQKKTSLLCLLALALGCTAGVAQAEDRWIGTWAASPVSVKNETALGSAPMTIRQTVHISQGGETLRLSLTNEFGTEPLTISAASVGFFASDDTIVDGTAHPVTFSGSPNVTIAPGQFVTSDDIKIMLPIFSDLSISLEVPAQTITTLTEHPLANQSAYLVPGNQGTVVDLPEPEEIRNWIFLKNLLVPTTSKRSAAIVTFGDSITDGARMSINSNHRWPDLLAARLTTNKKTKYLSILNEGISGNRILHDAAGPKALDRFDRDVLCAPGVKYLVILESINDIGRTYFARPGTQPGEEAVTAQQIIDGLKTLVDRAHAKQIKVYGATLTPYEGAAYFNAEGEKDRQTVNEWIRTSKVFDGVIDFDKMVRDSAMPSKFAKKADSGDHLHPGDVGYQMMADGIDLRLFR</sequence>
<dbReference type="PROSITE" id="PS51257">
    <property type="entry name" value="PROKAR_LIPOPROTEIN"/>
    <property type="match status" value="1"/>
</dbReference>
<dbReference type="OrthoDB" id="1828825at2"/>
<feature type="chain" id="PRO_5023050442" evidence="1">
    <location>
        <begin position="28"/>
        <end position="409"/>
    </location>
</feature>
<dbReference type="GO" id="GO:0016788">
    <property type="term" value="F:hydrolase activity, acting on ester bonds"/>
    <property type="evidence" value="ECO:0007669"/>
    <property type="project" value="UniProtKB-ARBA"/>
</dbReference>
<dbReference type="Gene3D" id="3.40.50.1110">
    <property type="entry name" value="SGNH hydrolase"/>
    <property type="match status" value="1"/>
</dbReference>
<dbReference type="InterPro" id="IPR053140">
    <property type="entry name" value="GDSL_Rv0518-like"/>
</dbReference>
<evidence type="ECO:0000256" key="1">
    <source>
        <dbReference type="SAM" id="SignalP"/>
    </source>
</evidence>
<evidence type="ECO:0000313" key="3">
    <source>
        <dbReference type="EMBL" id="QEE30804.1"/>
    </source>
</evidence>
<keyword evidence="1" id="KW-0732">Signal</keyword>
<feature type="signal peptide" evidence="1">
    <location>
        <begin position="1"/>
        <end position="27"/>
    </location>
</feature>
<dbReference type="Pfam" id="PF13472">
    <property type="entry name" value="Lipase_GDSL_2"/>
    <property type="match status" value="1"/>
</dbReference>